<keyword evidence="2 5" id="KW-0217">Developmental protein</keyword>
<sequence length="157" mass="18139">MTYGLNLINEKQYLLASTYIHECGLESMFPHRAVLNYYVQHSKAKRRKEHTSSEAQDKAIANEIADLRLAIEHIIKYGLESEYSPDSLTARIKQLEKNRASLRNGTPLSTDVRKTGKKAEDLPNRRIQIKRMKQEKQHEPLLQHDQEIKSLLASTNL</sequence>
<protein>
    <recommendedName>
        <fullName evidence="5">FRIGIDA-like protein</fullName>
    </recommendedName>
</protein>
<organism evidence="6 7">
    <name type="scientific">Rehmannia glutinosa</name>
    <name type="common">Chinese foxglove</name>
    <dbReference type="NCBI Taxonomy" id="99300"/>
    <lineage>
        <taxon>Eukaryota</taxon>
        <taxon>Viridiplantae</taxon>
        <taxon>Streptophyta</taxon>
        <taxon>Embryophyta</taxon>
        <taxon>Tracheophyta</taxon>
        <taxon>Spermatophyta</taxon>
        <taxon>Magnoliopsida</taxon>
        <taxon>eudicotyledons</taxon>
        <taxon>Gunneridae</taxon>
        <taxon>Pentapetalae</taxon>
        <taxon>asterids</taxon>
        <taxon>lamiids</taxon>
        <taxon>Lamiales</taxon>
        <taxon>Orobanchaceae</taxon>
        <taxon>Rehmannieae</taxon>
        <taxon>Rehmannia</taxon>
    </lineage>
</organism>
<gene>
    <name evidence="6" type="ORF">DH2020_024764</name>
</gene>
<comment type="caution">
    <text evidence="6">The sequence shown here is derived from an EMBL/GenBank/DDBJ whole genome shotgun (WGS) entry which is preliminary data.</text>
</comment>
<dbReference type="Proteomes" id="UP001318860">
    <property type="component" value="Unassembled WGS sequence"/>
</dbReference>
<evidence type="ECO:0000313" key="7">
    <source>
        <dbReference type="Proteomes" id="UP001318860"/>
    </source>
</evidence>
<dbReference type="Pfam" id="PF07899">
    <property type="entry name" value="Frigida"/>
    <property type="match status" value="1"/>
</dbReference>
<evidence type="ECO:0000256" key="4">
    <source>
        <dbReference type="ARBA" id="ARBA00023089"/>
    </source>
</evidence>
<reference evidence="6 7" key="1">
    <citation type="journal article" date="2021" name="Comput. Struct. Biotechnol. J.">
        <title>De novo genome assembly of the potent medicinal plant Rehmannia glutinosa using nanopore technology.</title>
        <authorList>
            <person name="Ma L."/>
            <person name="Dong C."/>
            <person name="Song C."/>
            <person name="Wang X."/>
            <person name="Zheng X."/>
            <person name="Niu Y."/>
            <person name="Chen S."/>
            <person name="Feng W."/>
        </authorList>
    </citation>
    <scope>NUCLEOTIDE SEQUENCE [LARGE SCALE GENOMIC DNA]</scope>
    <source>
        <strain evidence="6">DH-2019</strain>
    </source>
</reference>
<evidence type="ECO:0000313" key="6">
    <source>
        <dbReference type="EMBL" id="KAK6141486.1"/>
    </source>
</evidence>
<evidence type="ECO:0000256" key="5">
    <source>
        <dbReference type="RuleBase" id="RU364012"/>
    </source>
</evidence>
<keyword evidence="3 5" id="KW-0221">Differentiation</keyword>
<dbReference type="PANTHER" id="PTHR31791">
    <property type="entry name" value="FRIGIDA-LIKE PROTEIN 3-RELATED"/>
    <property type="match status" value="1"/>
</dbReference>
<evidence type="ECO:0000256" key="2">
    <source>
        <dbReference type="ARBA" id="ARBA00022473"/>
    </source>
</evidence>
<keyword evidence="4 5" id="KW-0287">Flowering</keyword>
<accession>A0ABR0W1H7</accession>
<comment type="similarity">
    <text evidence="1 5">Belongs to the Frigida family.</text>
</comment>
<keyword evidence="7" id="KW-1185">Reference proteome</keyword>
<proteinExistence type="inferred from homology"/>
<evidence type="ECO:0000256" key="1">
    <source>
        <dbReference type="ARBA" id="ARBA00008956"/>
    </source>
</evidence>
<dbReference type="EMBL" id="JABTTQ020000142">
    <property type="protein sequence ID" value="KAK6141486.1"/>
    <property type="molecule type" value="Genomic_DNA"/>
</dbReference>
<evidence type="ECO:0000256" key="3">
    <source>
        <dbReference type="ARBA" id="ARBA00022782"/>
    </source>
</evidence>
<dbReference type="PANTHER" id="PTHR31791:SF47">
    <property type="entry name" value="INACTIVE FRIGIDA-LIKE PROTEIN 2"/>
    <property type="match status" value="1"/>
</dbReference>
<name>A0ABR0W1H7_REHGL</name>
<dbReference type="InterPro" id="IPR012474">
    <property type="entry name" value="Frigida"/>
</dbReference>